<evidence type="ECO:0000313" key="1">
    <source>
        <dbReference type="EMBL" id="RZD16393.1"/>
    </source>
</evidence>
<protein>
    <recommendedName>
        <fullName evidence="3">Sulfur reduction protein DsrE</fullName>
    </recommendedName>
</protein>
<evidence type="ECO:0008006" key="3">
    <source>
        <dbReference type="Google" id="ProtNLM"/>
    </source>
</evidence>
<dbReference type="EMBL" id="SGBC01000002">
    <property type="protein sequence ID" value="RZD16393.1"/>
    <property type="molecule type" value="Genomic_DNA"/>
</dbReference>
<proteinExistence type="predicted"/>
<comment type="caution">
    <text evidence="1">The sequence shown here is derived from an EMBL/GenBank/DDBJ whole genome shotgun (WGS) entry which is preliminary data.</text>
</comment>
<gene>
    <name evidence="1" type="ORF">EVJ46_05020</name>
</gene>
<accession>A0A519BGJ9</accession>
<dbReference type="AlphaFoldDB" id="A0A519BGJ9"/>
<reference evidence="1 2" key="1">
    <citation type="journal article" date="2019" name="ISME J.">
        <title>Insights into ecological role of a new deltaproteobacterial order Candidatus Acidulodesulfobacterales by metagenomics and metatranscriptomics.</title>
        <authorList>
            <person name="Tan S."/>
            <person name="Liu J."/>
            <person name="Fang Y."/>
            <person name="Hedlund B.P."/>
            <person name="Lian Z.H."/>
            <person name="Huang L.Y."/>
            <person name="Li J.T."/>
            <person name="Huang L.N."/>
            <person name="Li W.J."/>
            <person name="Jiang H.C."/>
            <person name="Dong H.L."/>
            <person name="Shu W.S."/>
        </authorList>
    </citation>
    <scope>NUCLEOTIDE SEQUENCE [LARGE SCALE GENOMIC DNA]</scope>
    <source>
        <strain evidence="1">AP2</strain>
    </source>
</reference>
<sequence length="103" mass="11793">MQCLAFIITDDRYKKNIKLLIDSAVKSGCSIKCFLTDRGVLLTEDKWFVQCLLNNSNISVDICEYSCNINGIKERIAQFNYSSQFENAKTVHDLSEGDRLINF</sequence>
<organism evidence="1 2">
    <name type="scientific">Acididesulfobacter guangdongensis</name>
    <dbReference type="NCBI Taxonomy" id="2597225"/>
    <lineage>
        <taxon>Bacteria</taxon>
        <taxon>Deltaproteobacteria</taxon>
        <taxon>Candidatus Acidulodesulfobacterales</taxon>
        <taxon>Candidatus Acididesulfobacter</taxon>
    </lineage>
</organism>
<name>A0A519BGJ9_ACIG2</name>
<evidence type="ECO:0000313" key="2">
    <source>
        <dbReference type="Proteomes" id="UP000316562"/>
    </source>
</evidence>
<dbReference type="Proteomes" id="UP000316562">
    <property type="component" value="Unassembled WGS sequence"/>
</dbReference>